<dbReference type="RefSeq" id="WP_345073244.1">
    <property type="nucleotide sequence ID" value="NZ_BAABDJ010000024.1"/>
</dbReference>
<dbReference type="Proteomes" id="UP001500567">
    <property type="component" value="Unassembled WGS sequence"/>
</dbReference>
<proteinExistence type="predicted"/>
<evidence type="ECO:0000256" key="1">
    <source>
        <dbReference type="SAM" id="SignalP"/>
    </source>
</evidence>
<protein>
    <recommendedName>
        <fullName evidence="2">DM13 domain-containing protein</fullName>
    </recommendedName>
</protein>
<sequence length="155" mass="16296">MKKLFTPVLALTLLTATALVSCSKNDPEPQDNPVVAPDTSVTTLKTASVTAQGGTRSSGSLAIIRDETGKELVQLNEDFVTEFHTGSLGVYLAKSDGQVNAQQAAGAGNVLKVGTIVKNGKQFLEIPTKGAYTGFSHIVFYCEAARYNFAAAALK</sequence>
<dbReference type="PROSITE" id="PS51549">
    <property type="entry name" value="DM13"/>
    <property type="match status" value="1"/>
</dbReference>
<accession>A0ABP7SED4</accession>
<evidence type="ECO:0000259" key="2">
    <source>
        <dbReference type="PROSITE" id="PS51549"/>
    </source>
</evidence>
<dbReference type="InterPro" id="IPR019545">
    <property type="entry name" value="DM13_domain"/>
</dbReference>
<gene>
    <name evidence="3" type="ORF">GCM10022408_23650</name>
</gene>
<dbReference type="PROSITE" id="PS51257">
    <property type="entry name" value="PROKAR_LIPOPROTEIN"/>
    <property type="match status" value="1"/>
</dbReference>
<feature type="domain" description="DM13" evidence="2">
    <location>
        <begin position="42"/>
        <end position="155"/>
    </location>
</feature>
<reference evidence="4" key="1">
    <citation type="journal article" date="2019" name="Int. J. Syst. Evol. Microbiol.">
        <title>The Global Catalogue of Microorganisms (GCM) 10K type strain sequencing project: providing services to taxonomists for standard genome sequencing and annotation.</title>
        <authorList>
            <consortium name="The Broad Institute Genomics Platform"/>
            <consortium name="The Broad Institute Genome Sequencing Center for Infectious Disease"/>
            <person name="Wu L."/>
            <person name="Ma J."/>
        </authorList>
    </citation>
    <scope>NUCLEOTIDE SEQUENCE [LARGE SCALE GENOMIC DNA]</scope>
    <source>
        <strain evidence="4">JCM 17224</strain>
    </source>
</reference>
<feature type="signal peptide" evidence="1">
    <location>
        <begin position="1"/>
        <end position="18"/>
    </location>
</feature>
<comment type="caution">
    <text evidence="3">The sequence shown here is derived from an EMBL/GenBank/DDBJ whole genome shotgun (WGS) entry which is preliminary data.</text>
</comment>
<keyword evidence="1" id="KW-0732">Signal</keyword>
<organism evidence="3 4">
    <name type="scientific">Hymenobacter fastidiosus</name>
    <dbReference type="NCBI Taxonomy" id="486264"/>
    <lineage>
        <taxon>Bacteria</taxon>
        <taxon>Pseudomonadati</taxon>
        <taxon>Bacteroidota</taxon>
        <taxon>Cytophagia</taxon>
        <taxon>Cytophagales</taxon>
        <taxon>Hymenobacteraceae</taxon>
        <taxon>Hymenobacter</taxon>
    </lineage>
</organism>
<name>A0ABP7SED4_9BACT</name>
<keyword evidence="4" id="KW-1185">Reference proteome</keyword>
<evidence type="ECO:0000313" key="4">
    <source>
        <dbReference type="Proteomes" id="UP001500567"/>
    </source>
</evidence>
<dbReference type="EMBL" id="BAABDJ010000024">
    <property type="protein sequence ID" value="GAA4010594.1"/>
    <property type="molecule type" value="Genomic_DNA"/>
</dbReference>
<feature type="chain" id="PRO_5046178590" description="DM13 domain-containing protein" evidence="1">
    <location>
        <begin position="19"/>
        <end position="155"/>
    </location>
</feature>
<evidence type="ECO:0000313" key="3">
    <source>
        <dbReference type="EMBL" id="GAA4010594.1"/>
    </source>
</evidence>